<gene>
    <name evidence="1" type="ORF">LEM8419_01433</name>
</gene>
<dbReference type="Pfam" id="PF04308">
    <property type="entry name" value="RNaseH_like"/>
    <property type="match status" value="1"/>
</dbReference>
<sequence length="164" mass="18450">MNTTSLTDMKWRRYDGRRIELPIGEAVEATIIKERADGYRLKVCIGTDSQVRGKTVEFATVIVFLREKRGGFMFIANYKSEKKMSLRERMILEVGRSVEIAYALCGTLDKHDVELEVHADINTDPHFESNVALKEAMGYILGMGFVFKAKPDAFASSACADKVC</sequence>
<dbReference type="InterPro" id="IPR007405">
    <property type="entry name" value="Phage_KVP40_Orf299"/>
</dbReference>
<name>A0ABM9B0W9_9BACT</name>
<proteinExistence type="predicted"/>
<dbReference type="Proteomes" id="UP000837803">
    <property type="component" value="Unassembled WGS sequence"/>
</dbReference>
<comment type="caution">
    <text evidence="1">The sequence shown here is derived from an EMBL/GenBank/DDBJ whole genome shotgun (WGS) entry which is preliminary data.</text>
</comment>
<dbReference type="EMBL" id="CAKLPZ010000001">
    <property type="protein sequence ID" value="CAH1000282.1"/>
    <property type="molecule type" value="Genomic_DNA"/>
</dbReference>
<accession>A0ABM9B0W9</accession>
<evidence type="ECO:0000313" key="2">
    <source>
        <dbReference type="Proteomes" id="UP000837803"/>
    </source>
</evidence>
<reference evidence="1" key="1">
    <citation type="submission" date="2021-12" db="EMBL/GenBank/DDBJ databases">
        <authorList>
            <person name="Rodrigo-Torres L."/>
            <person name="Arahal R. D."/>
            <person name="Lucena T."/>
        </authorList>
    </citation>
    <scope>NUCLEOTIDE SEQUENCE</scope>
    <source>
        <strain evidence="1">CECT 8419</strain>
    </source>
</reference>
<organism evidence="1 2">
    <name type="scientific">Neolewinella maritima</name>
    <dbReference type="NCBI Taxonomy" id="1383882"/>
    <lineage>
        <taxon>Bacteria</taxon>
        <taxon>Pseudomonadati</taxon>
        <taxon>Bacteroidota</taxon>
        <taxon>Saprospiria</taxon>
        <taxon>Saprospirales</taxon>
        <taxon>Lewinellaceae</taxon>
        <taxon>Neolewinella</taxon>
    </lineage>
</organism>
<protein>
    <submittedName>
        <fullName evidence="1">Uncharacterized protein</fullName>
    </submittedName>
</protein>
<evidence type="ECO:0000313" key="1">
    <source>
        <dbReference type="EMBL" id="CAH1000282.1"/>
    </source>
</evidence>
<dbReference type="PANTHER" id="PTHR39961:SF1">
    <property type="entry name" value="DUF458 DOMAIN-CONTAINING PROTEIN"/>
    <property type="match status" value="1"/>
</dbReference>
<keyword evidence="2" id="KW-1185">Reference proteome</keyword>
<dbReference type="PANTHER" id="PTHR39961">
    <property type="entry name" value="HYPOTHETICAL CYTOSOLIC PROTEIN"/>
    <property type="match status" value="1"/>
</dbReference>